<reference evidence="1 2" key="1">
    <citation type="submission" date="2014-02" db="EMBL/GenBank/DDBJ databases">
        <authorList>
            <person name="Sibley D."/>
            <person name="Venepally P."/>
            <person name="Karamycheva S."/>
            <person name="Hadjithomas M."/>
            <person name="Khan A."/>
            <person name="Brunk B."/>
            <person name="Roos D."/>
            <person name="Caler E."/>
            <person name="Lorenzi H."/>
        </authorList>
    </citation>
    <scope>NUCLEOTIDE SEQUENCE [LARGE SCALE GENOMIC DNA]</scope>
    <source>
        <strain evidence="1 2">GAB2-2007-GAL-DOM2</strain>
    </source>
</reference>
<proteinExistence type="predicted"/>
<evidence type="ECO:0000313" key="1">
    <source>
        <dbReference type="EMBL" id="KFG30249.1"/>
    </source>
</evidence>
<sequence>MKSKCVRLVPFLYCGIYVVSGTSDKDFQAETEITSSFVTGTTCSRNAPRWNLEEHFPRLREDERNTADDAVLDRLEERAIAFAEQHRGTLDRSLGDALEEYEKIDEELDRFALYWSLKTSQNLADDTLRRKRSKADTRASR</sequence>
<gene>
    <name evidence="1" type="ORF">TGDOM2_216155</name>
</gene>
<dbReference type="VEuPathDB" id="ToxoDB:TGDOM2_216155"/>
<comment type="caution">
    <text evidence="1">The sequence shown here is derived from an EMBL/GenBank/DDBJ whole genome shotgun (WGS) entry which is preliminary data.</text>
</comment>
<dbReference type="OrthoDB" id="10280941at2759"/>
<dbReference type="EMBL" id="AHZU02001651">
    <property type="protein sequence ID" value="KFG30249.1"/>
    <property type="molecule type" value="Genomic_DNA"/>
</dbReference>
<dbReference type="AlphaFoldDB" id="A0A086JDN1"/>
<organism evidence="1 2">
    <name type="scientific">Toxoplasma gondii GAB2-2007-GAL-DOM2</name>
    <dbReference type="NCBI Taxonomy" id="1130820"/>
    <lineage>
        <taxon>Eukaryota</taxon>
        <taxon>Sar</taxon>
        <taxon>Alveolata</taxon>
        <taxon>Apicomplexa</taxon>
        <taxon>Conoidasida</taxon>
        <taxon>Coccidia</taxon>
        <taxon>Eucoccidiorida</taxon>
        <taxon>Eimeriorina</taxon>
        <taxon>Sarcocystidae</taxon>
        <taxon>Toxoplasma</taxon>
    </lineage>
</organism>
<dbReference type="Gene3D" id="1.20.140.70">
    <property type="entry name" value="Oligopeptidase f, N-terminal domain"/>
    <property type="match status" value="1"/>
</dbReference>
<accession>A0A086JDN1</accession>
<name>A0A086JDN1_TOXGO</name>
<dbReference type="Proteomes" id="UP000028837">
    <property type="component" value="Unassembled WGS sequence"/>
</dbReference>
<evidence type="ECO:0000313" key="2">
    <source>
        <dbReference type="Proteomes" id="UP000028837"/>
    </source>
</evidence>
<protein>
    <submittedName>
        <fullName evidence="1">Uncharacterized protein</fullName>
    </submittedName>
</protein>